<dbReference type="AlphaFoldDB" id="A0A2T4KH66"/>
<sequence length="26" mass="3171">MRPHKCDPILIFRFGRFYNLFLNNSA</sequence>
<reference evidence="1" key="2">
    <citation type="submission" date="2018-03" db="EMBL/GenBank/DDBJ databases">
        <authorList>
            <person name="Keele B.F."/>
        </authorList>
    </citation>
    <scope>NUCLEOTIDE SEQUENCE</scope>
    <source>
        <strain evidence="1">SNUC 761</strain>
    </source>
</reference>
<evidence type="ECO:0000313" key="2">
    <source>
        <dbReference type="EMBL" id="PTF12571.1"/>
    </source>
</evidence>
<dbReference type="EMBL" id="PYZL01000039">
    <property type="protein sequence ID" value="PTE73242.1"/>
    <property type="molecule type" value="Genomic_DNA"/>
</dbReference>
<gene>
    <name evidence="1" type="ORF">BUY44_06775</name>
    <name evidence="2" type="ORF">BUY47_11465</name>
</gene>
<keyword evidence="3" id="KW-1185">Reference proteome</keyword>
<proteinExistence type="predicted"/>
<accession>A0A2T4KH66</accession>
<name>A0A2T4KH66_9STAP</name>
<dbReference type="Proteomes" id="UP000242088">
    <property type="component" value="Unassembled WGS sequence"/>
</dbReference>
<dbReference type="EMBL" id="PYZI01000021">
    <property type="protein sequence ID" value="PTF12571.1"/>
    <property type="molecule type" value="Genomic_DNA"/>
</dbReference>
<evidence type="ECO:0000313" key="3">
    <source>
        <dbReference type="Proteomes" id="UP000242088"/>
    </source>
</evidence>
<reference evidence="3 4" key="1">
    <citation type="journal article" date="2016" name="Front. Microbiol.">
        <title>Comprehensive Phylogenetic Analysis of Bovine Non-aureus Staphylococci Species Based on Whole-Genome Sequencing.</title>
        <authorList>
            <person name="Naushad S."/>
            <person name="Barkema H.W."/>
            <person name="Luby C."/>
            <person name="Condas L.A."/>
            <person name="Nobrega D.B."/>
            <person name="Carson D.A."/>
            <person name="De Buck J."/>
        </authorList>
    </citation>
    <scope>NUCLEOTIDE SEQUENCE [LARGE SCALE GENOMIC DNA]</scope>
    <source>
        <strain evidence="2 3">SNUC 1409</strain>
        <strain evidence="1 4">SNUC 761</strain>
    </source>
</reference>
<reference evidence="2" key="3">
    <citation type="submission" date="2018-03" db="EMBL/GenBank/DDBJ databases">
        <authorList>
            <person name="Naushad S."/>
        </authorList>
    </citation>
    <scope>NUCLEOTIDE SEQUENCE</scope>
    <source>
        <strain evidence="2">SNUC 1409</strain>
    </source>
</reference>
<comment type="caution">
    <text evidence="1">The sequence shown here is derived from an EMBL/GenBank/DDBJ whole genome shotgun (WGS) entry which is preliminary data.</text>
</comment>
<dbReference type="Proteomes" id="UP000242547">
    <property type="component" value="Unassembled WGS sequence"/>
</dbReference>
<organism evidence="1 4">
    <name type="scientific">Staphylococcus devriesei</name>
    <dbReference type="NCBI Taxonomy" id="586733"/>
    <lineage>
        <taxon>Bacteria</taxon>
        <taxon>Bacillati</taxon>
        <taxon>Bacillota</taxon>
        <taxon>Bacilli</taxon>
        <taxon>Bacillales</taxon>
        <taxon>Staphylococcaceae</taxon>
        <taxon>Staphylococcus</taxon>
    </lineage>
</organism>
<protein>
    <submittedName>
        <fullName evidence="1">Uncharacterized protein</fullName>
    </submittedName>
</protein>
<evidence type="ECO:0000313" key="4">
    <source>
        <dbReference type="Proteomes" id="UP000242547"/>
    </source>
</evidence>
<evidence type="ECO:0000313" key="1">
    <source>
        <dbReference type="EMBL" id="PTE73242.1"/>
    </source>
</evidence>